<feature type="coiled-coil region" evidence="1">
    <location>
        <begin position="252"/>
        <end position="286"/>
    </location>
</feature>
<dbReference type="InterPro" id="IPR037386">
    <property type="entry name" value="CCDC40"/>
</dbReference>
<proteinExistence type="predicted"/>
<evidence type="ECO:0008006" key="4">
    <source>
        <dbReference type="Google" id="ProtNLM"/>
    </source>
</evidence>
<dbReference type="GO" id="GO:0035082">
    <property type="term" value="P:axoneme assembly"/>
    <property type="evidence" value="ECO:0007669"/>
    <property type="project" value="InterPro"/>
</dbReference>
<dbReference type="PANTHER" id="PTHR16275:SF8">
    <property type="entry name" value="COILED-COIL DOMAIN-CONTAINING PROTEIN 40"/>
    <property type="match status" value="1"/>
</dbReference>
<gene>
    <name evidence="2" type="ORF">CINCED_3A025872</name>
</gene>
<dbReference type="PANTHER" id="PTHR16275">
    <property type="entry name" value="COILED-COIL DOMAIN-CONTAINING PROTEIN 40"/>
    <property type="match status" value="1"/>
</dbReference>
<feature type="coiled-coil region" evidence="1">
    <location>
        <begin position="666"/>
        <end position="700"/>
    </location>
</feature>
<keyword evidence="1" id="KW-0175">Coiled coil</keyword>
<feature type="coiled-coil region" evidence="1">
    <location>
        <begin position="784"/>
        <end position="818"/>
    </location>
</feature>
<sequence>MSGIKKVQMEKDNYKLIAEEKILNIHNENNDFIEDPNEFIPHQSNEYNNSNTNLIETESETCLNGSESISKDFDSVNSEVTSINNQIIVLEPNNPVMMRFQNTLKHHLLKQRENLQNELLTQDGIIRFKQNEKTSLINEINNIACRVETQYTLLNEFHRMKLELEAAKEQVETYINHGKHRYTEISIKTTVETKKFEVFKRQLDCSQGLVKELTKYEKEQETTFNICNQKKSQAKHFKKKLLNEQQKQDLLLLSLTQEILRLEDRMKQLGEQAETKYNERELLKQKVMDSSTDLDSINGDNTKITLLWNDVLINIQQRDKSFRKIKNDFHYKRSVQEEFHKNDNLINVSNKLKYEQNNLQNSLKICLDKFNNLKDEYSKLIQMTEFQHQNLDQVLFDQKSIQNKINALLLTLNTKSNEKLKYEEDSLDELKKQLFSNSFSTQINNKISELKIQNKEHELVLVEAENNLSQVLLKLEQYRNTSFNLEKDIKENTKYLNDQGFVLSALDSELNKIYTEIKNKSRQIDLENKKLETMKKKLEEGTSTTPQIQIDQVRYKINEVEKKIDSIKQSWVQKQNKNVQLLDQRNKQFNEFNKVCKYASVMDTKNIKIELEIVSLYKVADQYKRTLINMRNTILKLNENCSNNKGKSNQMLNENEWIQYSYLAELKENEKQCLEYMDRLKLLKNELNDTKNVYIEKQRESKSWDSKVQMLVEMKKEIKKKEGDSGDIDAMKNEIHRMQIRESQLKKNLEKIMLDLEACISRREMIYNKVAANDVRLKGKSEAKQKFLKKLDDLRLSIKKIKMECKKLDRNISDLQHGKMALVNKITYANDKLNEAHRIINDLIKNIEDIGATKIKNIHNLSYKQSYAQFLDEVKKGKYHLLIKSESKMDEEFTIEWKKNSKLIGVTEALKNDFPYLDFQITRLLNILKSIDN</sequence>
<evidence type="ECO:0000313" key="3">
    <source>
        <dbReference type="Proteomes" id="UP000325440"/>
    </source>
</evidence>
<dbReference type="Proteomes" id="UP000325440">
    <property type="component" value="Unassembled WGS sequence"/>
</dbReference>
<protein>
    <recommendedName>
        <fullName evidence="4">Coiled-coil domain-containing protein 40</fullName>
    </recommendedName>
</protein>
<dbReference type="GO" id="GO:0005737">
    <property type="term" value="C:cytoplasm"/>
    <property type="evidence" value="ECO:0007669"/>
    <property type="project" value="TreeGrafter"/>
</dbReference>
<name>A0A5E4MB52_9HEMI</name>
<dbReference type="EMBL" id="CABPRJ010000482">
    <property type="protein sequence ID" value="VVC28628.1"/>
    <property type="molecule type" value="Genomic_DNA"/>
</dbReference>
<dbReference type="AlphaFoldDB" id="A0A5E4MB52"/>
<reference evidence="2 3" key="1">
    <citation type="submission" date="2019-08" db="EMBL/GenBank/DDBJ databases">
        <authorList>
            <person name="Alioto T."/>
            <person name="Alioto T."/>
            <person name="Gomez Garrido J."/>
        </authorList>
    </citation>
    <scope>NUCLEOTIDE SEQUENCE [LARGE SCALE GENOMIC DNA]</scope>
</reference>
<evidence type="ECO:0000256" key="1">
    <source>
        <dbReference type="SAM" id="Coils"/>
    </source>
</evidence>
<keyword evidence="3" id="KW-1185">Reference proteome</keyword>
<feature type="coiled-coil region" evidence="1">
    <location>
        <begin position="517"/>
        <end position="570"/>
    </location>
</feature>
<dbReference type="OrthoDB" id="188741at2759"/>
<evidence type="ECO:0000313" key="2">
    <source>
        <dbReference type="EMBL" id="VVC28628.1"/>
    </source>
</evidence>
<organism evidence="2 3">
    <name type="scientific">Cinara cedri</name>
    <dbReference type="NCBI Taxonomy" id="506608"/>
    <lineage>
        <taxon>Eukaryota</taxon>
        <taxon>Metazoa</taxon>
        <taxon>Ecdysozoa</taxon>
        <taxon>Arthropoda</taxon>
        <taxon>Hexapoda</taxon>
        <taxon>Insecta</taxon>
        <taxon>Pterygota</taxon>
        <taxon>Neoptera</taxon>
        <taxon>Paraneoptera</taxon>
        <taxon>Hemiptera</taxon>
        <taxon>Sternorrhyncha</taxon>
        <taxon>Aphidomorpha</taxon>
        <taxon>Aphidoidea</taxon>
        <taxon>Aphididae</taxon>
        <taxon>Lachninae</taxon>
        <taxon>Cinara</taxon>
    </lineage>
</organism>
<accession>A0A5E4MB52</accession>
<feature type="coiled-coil region" evidence="1">
    <location>
        <begin position="413"/>
        <end position="481"/>
    </location>
</feature>